<sequence length="709" mass="77144">MSMKRRDLLMFLGAGLATVACWPQRQKTQLSSGIGWPTVTGPVPLETYQIPAQEQIKTFSTYEVQDKLVLPDGFTYDIIAAWGDKLGDSRVGYNNDYLSFIPTSQDEGFLTINFEYISDRTWMETYQQVIGKSLPFAEVIAALKGTKGEVDAYKLKDNNPLKGQIREICQEALEDQGIGVMFLRRNANGVWERVNSPAERRISGLSGLKGRYLKATGPGVAVFEKAKKQGYDDGLGAKITGTFANCAGGTSPWGTVFSAEENYHEHVPEGVYPDGSSAAPEAVKCRIGERAVDGQGNVFGLAGNKYGYMVEVDPANPDDWGTKHTWLGRYRHEAVAFRVVAGKPMAVYSGCDRRGGHLYKFVSQDSVKDPKDKANSRLMASGMLYAAVFQADGTGRWIALKPETPVNPILPSTVFGGVVTLPKRPEGGFFVAKTDGEVKQFQQKYKTLGDLYTGSALEKQGAILIDAHFAANAAGATTTARPEDAEIAADGQLYITFTSGSPDGEGGPDKRVFVGPNGADWEHGWIVRLAEDGGDPAAMTFKWATFAMGGEATDGGAGFSNPDNLFLDQANNVWMVTDISTDKHNNPEDKNRRGCFGNNSIWVIPTAGENAGNAFLFGMGPMECEITGPFLTPDQKTLFLAVQHPGEWYGPRQNGASETREFKMKTTTGEEFIQKRLVPLGSNWPSQEANQPPRPAVVAVRRTNGEPIV</sequence>
<organism evidence="1">
    <name type="scientific">Planktothricoides sp. SpSt-374</name>
    <dbReference type="NCBI Taxonomy" id="2282167"/>
    <lineage>
        <taxon>Bacteria</taxon>
        <taxon>Bacillati</taxon>
        <taxon>Cyanobacteriota</taxon>
        <taxon>Cyanophyceae</taxon>
        <taxon>Oscillatoriophycideae</taxon>
        <taxon>Oscillatoriales</taxon>
        <taxon>Oscillatoriaceae</taxon>
        <taxon>Planktothricoides</taxon>
    </lineage>
</organism>
<dbReference type="AlphaFoldDB" id="A0A7C3VSJ0"/>
<dbReference type="PANTHER" id="PTHR35399">
    <property type="entry name" value="SLR8030 PROTEIN"/>
    <property type="match status" value="1"/>
</dbReference>
<dbReference type="InterPro" id="IPR008557">
    <property type="entry name" value="PhoX"/>
</dbReference>
<comment type="caution">
    <text evidence="1">The sequence shown here is derived from an EMBL/GenBank/DDBJ whole genome shotgun (WGS) entry which is preliminary data.</text>
</comment>
<dbReference type="Pfam" id="PF05787">
    <property type="entry name" value="PhoX"/>
    <property type="match status" value="1"/>
</dbReference>
<gene>
    <name evidence="1" type="ORF">ENR15_23235</name>
</gene>
<name>A0A7C3VSJ0_9CYAN</name>
<dbReference type="EMBL" id="DSPX01000239">
    <property type="protein sequence ID" value="HGG03470.1"/>
    <property type="molecule type" value="Genomic_DNA"/>
</dbReference>
<proteinExistence type="predicted"/>
<reference evidence="1" key="1">
    <citation type="journal article" date="2020" name="mSystems">
        <title>Genome- and Community-Level Interaction Insights into Carbon Utilization and Element Cycling Functions of Hydrothermarchaeota in Hydrothermal Sediment.</title>
        <authorList>
            <person name="Zhou Z."/>
            <person name="Liu Y."/>
            <person name="Xu W."/>
            <person name="Pan J."/>
            <person name="Luo Z.H."/>
            <person name="Li M."/>
        </authorList>
    </citation>
    <scope>NUCLEOTIDE SEQUENCE [LARGE SCALE GENOMIC DNA]</scope>
    <source>
        <strain evidence="1">SpSt-374</strain>
    </source>
</reference>
<evidence type="ECO:0000313" key="1">
    <source>
        <dbReference type="EMBL" id="HGG03470.1"/>
    </source>
</evidence>
<dbReference type="PANTHER" id="PTHR35399:SF2">
    <property type="entry name" value="DUF839 DOMAIN-CONTAINING PROTEIN"/>
    <property type="match status" value="1"/>
</dbReference>
<protein>
    <submittedName>
        <fullName evidence="1">DUF839 domain-containing protein</fullName>
    </submittedName>
</protein>
<accession>A0A7C3VSJ0</accession>
<dbReference type="PROSITE" id="PS51257">
    <property type="entry name" value="PROKAR_LIPOPROTEIN"/>
    <property type="match status" value="1"/>
</dbReference>